<feature type="signal peptide" evidence="5">
    <location>
        <begin position="1"/>
        <end position="20"/>
    </location>
</feature>
<dbReference type="PROSITE" id="PS51257">
    <property type="entry name" value="PROKAR_LIPOPROTEIN"/>
    <property type="match status" value="1"/>
</dbReference>
<dbReference type="RefSeq" id="WP_311160678.1">
    <property type="nucleotide sequence ID" value="NZ_JAVQLW010000001.1"/>
</dbReference>
<keyword evidence="8" id="KW-1185">Reference proteome</keyword>
<dbReference type="Gene3D" id="1.10.760.10">
    <property type="entry name" value="Cytochrome c-like domain"/>
    <property type="match status" value="1"/>
</dbReference>
<dbReference type="InterPro" id="IPR036909">
    <property type="entry name" value="Cyt_c-like_dom_sf"/>
</dbReference>
<keyword evidence="3 4" id="KW-0408">Iron</keyword>
<dbReference type="PROSITE" id="PS51007">
    <property type="entry name" value="CYTC"/>
    <property type="match status" value="1"/>
</dbReference>
<evidence type="ECO:0000256" key="3">
    <source>
        <dbReference type="ARBA" id="ARBA00023004"/>
    </source>
</evidence>
<evidence type="ECO:0000256" key="1">
    <source>
        <dbReference type="ARBA" id="ARBA00022617"/>
    </source>
</evidence>
<keyword evidence="2 4" id="KW-0479">Metal-binding</keyword>
<accession>A0ABU2HVB5</accession>
<dbReference type="EMBL" id="JAVQLW010000001">
    <property type="protein sequence ID" value="MDS9468465.1"/>
    <property type="molecule type" value="Genomic_DNA"/>
</dbReference>
<reference evidence="8" key="1">
    <citation type="submission" date="2023-07" db="EMBL/GenBank/DDBJ databases">
        <title>Paracoccus sp. MBLB3053 whole genome sequence.</title>
        <authorList>
            <person name="Hwang C.Y."/>
            <person name="Cho E.-S."/>
            <person name="Seo M.-J."/>
        </authorList>
    </citation>
    <scope>NUCLEOTIDE SEQUENCE [LARGE SCALE GENOMIC DNA]</scope>
    <source>
        <strain evidence="8">MBLB3053</strain>
    </source>
</reference>
<comment type="caution">
    <text evidence="7">The sequence shown here is derived from an EMBL/GenBank/DDBJ whole genome shotgun (WGS) entry which is preliminary data.</text>
</comment>
<feature type="chain" id="PRO_5047100870" evidence="5">
    <location>
        <begin position="21"/>
        <end position="136"/>
    </location>
</feature>
<keyword evidence="1 4" id="KW-0349">Heme</keyword>
<dbReference type="SUPFAM" id="SSF46626">
    <property type="entry name" value="Cytochrome c"/>
    <property type="match status" value="1"/>
</dbReference>
<keyword evidence="5" id="KW-0732">Signal</keyword>
<dbReference type="InterPro" id="IPR009056">
    <property type="entry name" value="Cyt_c-like_dom"/>
</dbReference>
<organism evidence="7 8">
    <name type="scientific">Paracoccus aurantius</name>
    <dbReference type="NCBI Taxonomy" id="3073814"/>
    <lineage>
        <taxon>Bacteria</taxon>
        <taxon>Pseudomonadati</taxon>
        <taxon>Pseudomonadota</taxon>
        <taxon>Alphaproteobacteria</taxon>
        <taxon>Rhodobacterales</taxon>
        <taxon>Paracoccaceae</taxon>
        <taxon>Paracoccus</taxon>
    </lineage>
</organism>
<evidence type="ECO:0000256" key="2">
    <source>
        <dbReference type="ARBA" id="ARBA00022723"/>
    </source>
</evidence>
<evidence type="ECO:0000259" key="6">
    <source>
        <dbReference type="PROSITE" id="PS51007"/>
    </source>
</evidence>
<evidence type="ECO:0000313" key="7">
    <source>
        <dbReference type="EMBL" id="MDS9468465.1"/>
    </source>
</evidence>
<gene>
    <name evidence="7" type="ORF">RGQ15_12890</name>
</gene>
<protein>
    <submittedName>
        <fullName evidence="7">Cytochrome c</fullName>
    </submittedName>
</protein>
<evidence type="ECO:0000313" key="8">
    <source>
        <dbReference type="Proteomes" id="UP001269144"/>
    </source>
</evidence>
<dbReference type="Proteomes" id="UP001269144">
    <property type="component" value="Unassembled WGS sequence"/>
</dbReference>
<feature type="domain" description="Cytochrome c" evidence="6">
    <location>
        <begin position="26"/>
        <end position="135"/>
    </location>
</feature>
<evidence type="ECO:0000256" key="5">
    <source>
        <dbReference type="SAM" id="SignalP"/>
    </source>
</evidence>
<proteinExistence type="predicted"/>
<name>A0ABU2HVB5_9RHOB</name>
<evidence type="ECO:0000256" key="4">
    <source>
        <dbReference type="PROSITE-ProRule" id="PRU00433"/>
    </source>
</evidence>
<sequence length="136" mass="14165">MRAAIWAGLCGLGMAGLVAACAPEPKKQTTGRMDFVTLCADCHGDEGKGDGPLAESLTPRPIDVTQVAAKNGGVFPKARVMGHIEGFTMGRSESPMPSFGDVLAGPTVPYDTGDGRAVPTSERLVALIEYVEGMQE</sequence>